<evidence type="ECO:0000313" key="1">
    <source>
        <dbReference type="Ensembl" id="ENSSFAP00005027818.1"/>
    </source>
</evidence>
<dbReference type="InParanoid" id="A0A672HF41"/>
<dbReference type="InterPro" id="IPR036179">
    <property type="entry name" value="Ig-like_dom_sf"/>
</dbReference>
<dbReference type="Gene3D" id="2.60.40.10">
    <property type="entry name" value="Immunoglobulins"/>
    <property type="match status" value="1"/>
</dbReference>
<accession>A0A672HF41</accession>
<sequence>MRNHPPAQSLLLQAGSTNIFSLGILEAPVEKPQAEASVSGLSGLSLLLPSFTLQLSFPEDIVSIVWKHNKDLVAEWVKDMVDLTFYGVLENRATMELTTGVLNITNMTRDNEGVYSVEINLQLQGTVSRCRGPVSYRWKVGEQDWAEGEKDMEIFNSEEEEERPKTFTCRIKTPVSESGMLVTTELFMKCIDAVFM</sequence>
<dbReference type="Ensembl" id="ENSSFAT00005028875.1">
    <property type="protein sequence ID" value="ENSSFAP00005027818.1"/>
    <property type="gene ID" value="ENSSFAG00005014192.1"/>
</dbReference>
<dbReference type="SUPFAM" id="SSF48726">
    <property type="entry name" value="Immunoglobulin"/>
    <property type="match status" value="1"/>
</dbReference>
<dbReference type="AlphaFoldDB" id="A0A672HF41"/>
<evidence type="ECO:0000313" key="2">
    <source>
        <dbReference type="Proteomes" id="UP000472267"/>
    </source>
</evidence>
<keyword evidence="2" id="KW-1185">Reference proteome</keyword>
<evidence type="ECO:0008006" key="3">
    <source>
        <dbReference type="Google" id="ProtNLM"/>
    </source>
</evidence>
<reference evidence="1" key="1">
    <citation type="submission" date="2019-06" db="EMBL/GenBank/DDBJ databases">
        <authorList>
            <consortium name="Wellcome Sanger Institute Data Sharing"/>
        </authorList>
    </citation>
    <scope>NUCLEOTIDE SEQUENCE [LARGE SCALE GENOMIC DNA]</scope>
</reference>
<reference evidence="1" key="3">
    <citation type="submission" date="2025-09" db="UniProtKB">
        <authorList>
            <consortium name="Ensembl"/>
        </authorList>
    </citation>
    <scope>IDENTIFICATION</scope>
</reference>
<reference evidence="1" key="2">
    <citation type="submission" date="2025-08" db="UniProtKB">
        <authorList>
            <consortium name="Ensembl"/>
        </authorList>
    </citation>
    <scope>IDENTIFICATION</scope>
</reference>
<organism evidence="1 2">
    <name type="scientific">Salarias fasciatus</name>
    <name type="common">Jewelled blenny</name>
    <name type="synonym">Blennius fasciatus</name>
    <dbReference type="NCBI Taxonomy" id="181472"/>
    <lineage>
        <taxon>Eukaryota</taxon>
        <taxon>Metazoa</taxon>
        <taxon>Chordata</taxon>
        <taxon>Craniata</taxon>
        <taxon>Vertebrata</taxon>
        <taxon>Euteleostomi</taxon>
        <taxon>Actinopterygii</taxon>
        <taxon>Neopterygii</taxon>
        <taxon>Teleostei</taxon>
        <taxon>Neoteleostei</taxon>
        <taxon>Acanthomorphata</taxon>
        <taxon>Ovalentaria</taxon>
        <taxon>Blenniimorphae</taxon>
        <taxon>Blenniiformes</taxon>
        <taxon>Blennioidei</taxon>
        <taxon>Blenniidae</taxon>
        <taxon>Salariinae</taxon>
        <taxon>Salarias</taxon>
    </lineage>
</organism>
<name>A0A672HF41_SALFA</name>
<protein>
    <recommendedName>
        <fullName evidence="3">Ig-like domain-containing protein</fullName>
    </recommendedName>
</protein>
<dbReference type="InterPro" id="IPR013783">
    <property type="entry name" value="Ig-like_fold"/>
</dbReference>
<dbReference type="Proteomes" id="UP000472267">
    <property type="component" value="Chromosome 20"/>
</dbReference>
<proteinExistence type="predicted"/>